<dbReference type="InterPro" id="IPR003594">
    <property type="entry name" value="HATPase_dom"/>
</dbReference>
<accession>A0ABU0U9N1</accession>
<reference evidence="17 18" key="1">
    <citation type="submission" date="2023-07" db="EMBL/GenBank/DDBJ databases">
        <title>Functional and genomic diversity of the sorghum phyllosphere microbiome.</title>
        <authorList>
            <person name="Shade A."/>
        </authorList>
    </citation>
    <scope>NUCLEOTIDE SEQUENCE [LARGE SCALE GENOMIC DNA]</scope>
    <source>
        <strain evidence="17 18">SORGH_AS_0892</strain>
    </source>
</reference>
<dbReference type="InterPro" id="IPR003660">
    <property type="entry name" value="HAMP_dom"/>
</dbReference>
<feature type="transmembrane region" description="Helical" evidence="13">
    <location>
        <begin position="7"/>
        <end position="30"/>
    </location>
</feature>
<dbReference type="EMBL" id="JAUTBA010000001">
    <property type="protein sequence ID" value="MDQ1151556.1"/>
    <property type="molecule type" value="Genomic_DNA"/>
</dbReference>
<dbReference type="Pfam" id="PF02518">
    <property type="entry name" value="HATPase_c"/>
    <property type="match status" value="1"/>
</dbReference>
<dbReference type="EC" id="2.7.13.3" evidence="3"/>
<evidence type="ECO:0000256" key="7">
    <source>
        <dbReference type="ARBA" id="ARBA00022741"/>
    </source>
</evidence>
<dbReference type="PANTHER" id="PTHR42878">
    <property type="entry name" value="TWO-COMPONENT HISTIDINE KINASE"/>
    <property type="match status" value="1"/>
</dbReference>
<organism evidence="17 18">
    <name type="scientific">Sphingobacterium zeae</name>
    <dbReference type="NCBI Taxonomy" id="1776859"/>
    <lineage>
        <taxon>Bacteria</taxon>
        <taxon>Pseudomonadati</taxon>
        <taxon>Bacteroidota</taxon>
        <taxon>Sphingobacteriia</taxon>
        <taxon>Sphingobacteriales</taxon>
        <taxon>Sphingobacteriaceae</taxon>
        <taxon>Sphingobacterium</taxon>
    </lineage>
</organism>
<comment type="caution">
    <text evidence="17">The sequence shown here is derived from an EMBL/GenBank/DDBJ whole genome shotgun (WGS) entry which is preliminary data.</text>
</comment>
<dbReference type="InterPro" id="IPR000014">
    <property type="entry name" value="PAS"/>
</dbReference>
<dbReference type="InterPro" id="IPR036097">
    <property type="entry name" value="HisK_dim/P_sf"/>
</dbReference>
<dbReference type="CDD" id="cd00130">
    <property type="entry name" value="PAS"/>
    <property type="match status" value="1"/>
</dbReference>
<dbReference type="InterPro" id="IPR004358">
    <property type="entry name" value="Sig_transdc_His_kin-like_C"/>
</dbReference>
<dbReference type="SUPFAM" id="SSF158472">
    <property type="entry name" value="HAMP domain-like"/>
    <property type="match status" value="1"/>
</dbReference>
<dbReference type="InterPro" id="IPR050351">
    <property type="entry name" value="BphY/WalK/GraS-like"/>
</dbReference>
<keyword evidence="7" id="KW-0547">Nucleotide-binding</keyword>
<dbReference type="SMART" id="SM00388">
    <property type="entry name" value="HisKA"/>
    <property type="match status" value="1"/>
</dbReference>
<comment type="catalytic activity">
    <reaction evidence="1">
        <text>ATP + protein L-histidine = ADP + protein N-phospho-L-histidine.</text>
        <dbReference type="EC" id="2.7.13.3"/>
    </reaction>
</comment>
<sequence>MKLKAKLTFGVGFLFFMILLLAIVSGYYVYRLKKDTNNILVDNYKTLHYSRNMLLALEDFRANTKGVQLFEHNLMLQKRNVTERGERAVTERVNHHFLSLKGETKNATVVADLRKDIFQLMYLNMQAIEYKNNVANTTAEKAILAISIVGAICFTIAFVLLVNLPLAIAAPIVQLSDSIKQIAAGNYKMRLHFKRKDEFGAVAKSFNTMAQKLEEYTESKLGKILQHKKRIEALIDNMHDAVIGVDEEKRVLFANEPACLISGLKLAEFEGKNLEEIASFNDLISNLLHKISSLRQESGHLGLVQVFASGKENYFELEVIDINVVPTGEESSQFIGQFILLKNVTSFKERDVAKTNFIGTVSHELKTPIASIRMGIQLLENKRVGDLNEEQKDLLEGIADDTARLLKITGELLDIAQVESGTIQMKLAPASIGPIIDYALLANRSMVEQKQIRIDVQLEKELPMVFIDTEKTAWVLTNLLSNAIRYTDEGGVIGISAKRIGARVLLLVEDHGQGIPAQYLTKIFDRYFRVPGSTKEGTGLGLSISKEFIESMGGEIDVQSDFGIGSTFFVYLPIPLPQPLAYNPPT</sequence>
<dbReference type="InterPro" id="IPR013767">
    <property type="entry name" value="PAS_fold"/>
</dbReference>
<dbReference type="Gene3D" id="3.30.565.10">
    <property type="entry name" value="Histidine kinase-like ATPase, C-terminal domain"/>
    <property type="match status" value="1"/>
</dbReference>
<dbReference type="CDD" id="cd00082">
    <property type="entry name" value="HisKA"/>
    <property type="match status" value="1"/>
</dbReference>
<evidence type="ECO:0000256" key="8">
    <source>
        <dbReference type="ARBA" id="ARBA00022777"/>
    </source>
</evidence>
<feature type="transmembrane region" description="Helical" evidence="13">
    <location>
        <begin position="142"/>
        <end position="170"/>
    </location>
</feature>
<dbReference type="PROSITE" id="PS50109">
    <property type="entry name" value="HIS_KIN"/>
    <property type="match status" value="1"/>
</dbReference>
<dbReference type="CDD" id="cd00075">
    <property type="entry name" value="HATPase"/>
    <property type="match status" value="1"/>
</dbReference>
<evidence type="ECO:0000256" key="2">
    <source>
        <dbReference type="ARBA" id="ARBA00004141"/>
    </source>
</evidence>
<feature type="domain" description="PAS" evidence="15">
    <location>
        <begin position="227"/>
        <end position="289"/>
    </location>
</feature>
<evidence type="ECO:0000256" key="12">
    <source>
        <dbReference type="ARBA" id="ARBA00023136"/>
    </source>
</evidence>
<dbReference type="NCBIfam" id="TIGR00229">
    <property type="entry name" value="sensory_box"/>
    <property type="match status" value="1"/>
</dbReference>
<name>A0ABU0U9N1_9SPHI</name>
<dbReference type="Proteomes" id="UP001244640">
    <property type="component" value="Unassembled WGS sequence"/>
</dbReference>
<feature type="domain" description="Histidine kinase" evidence="14">
    <location>
        <begin position="360"/>
        <end position="576"/>
    </location>
</feature>
<proteinExistence type="predicted"/>
<gene>
    <name evidence="17" type="ORF">QE382_003540</name>
</gene>
<evidence type="ECO:0000313" key="18">
    <source>
        <dbReference type="Proteomes" id="UP001244640"/>
    </source>
</evidence>
<dbReference type="Pfam" id="PF00512">
    <property type="entry name" value="HisKA"/>
    <property type="match status" value="1"/>
</dbReference>
<evidence type="ECO:0000259" key="16">
    <source>
        <dbReference type="PROSITE" id="PS50885"/>
    </source>
</evidence>
<dbReference type="PRINTS" id="PR00344">
    <property type="entry name" value="BCTRLSENSOR"/>
</dbReference>
<evidence type="ECO:0000256" key="10">
    <source>
        <dbReference type="ARBA" id="ARBA00022989"/>
    </source>
</evidence>
<dbReference type="InterPro" id="IPR005467">
    <property type="entry name" value="His_kinase_dom"/>
</dbReference>
<dbReference type="RefSeq" id="WP_307187027.1">
    <property type="nucleotide sequence ID" value="NZ_JAUTBA010000001.1"/>
</dbReference>
<feature type="domain" description="HAMP" evidence="16">
    <location>
        <begin position="166"/>
        <end position="218"/>
    </location>
</feature>
<dbReference type="PROSITE" id="PS50112">
    <property type="entry name" value="PAS"/>
    <property type="match status" value="1"/>
</dbReference>
<dbReference type="SMART" id="SM00091">
    <property type="entry name" value="PAS"/>
    <property type="match status" value="1"/>
</dbReference>
<keyword evidence="18" id="KW-1185">Reference proteome</keyword>
<comment type="subcellular location">
    <subcellularLocation>
        <location evidence="2">Membrane</location>
        <topology evidence="2">Multi-pass membrane protein</topology>
    </subcellularLocation>
</comment>
<keyword evidence="12 13" id="KW-0472">Membrane</keyword>
<keyword evidence="6 13" id="KW-0812">Transmembrane</keyword>
<dbReference type="SUPFAM" id="SSF55785">
    <property type="entry name" value="PYP-like sensor domain (PAS domain)"/>
    <property type="match status" value="1"/>
</dbReference>
<dbReference type="SMART" id="SM00387">
    <property type="entry name" value="HATPase_c"/>
    <property type="match status" value="1"/>
</dbReference>
<dbReference type="SUPFAM" id="SSF47384">
    <property type="entry name" value="Homodimeric domain of signal transducing histidine kinase"/>
    <property type="match status" value="1"/>
</dbReference>
<keyword evidence="4" id="KW-0597">Phosphoprotein</keyword>
<dbReference type="SMART" id="SM00304">
    <property type="entry name" value="HAMP"/>
    <property type="match status" value="1"/>
</dbReference>
<keyword evidence="5 17" id="KW-0808">Transferase</keyword>
<dbReference type="GO" id="GO:0004673">
    <property type="term" value="F:protein histidine kinase activity"/>
    <property type="evidence" value="ECO:0007669"/>
    <property type="project" value="UniProtKB-EC"/>
</dbReference>
<dbReference type="InterPro" id="IPR003661">
    <property type="entry name" value="HisK_dim/P_dom"/>
</dbReference>
<keyword evidence="11" id="KW-0902">Two-component regulatory system</keyword>
<evidence type="ECO:0000256" key="5">
    <source>
        <dbReference type="ARBA" id="ARBA00022679"/>
    </source>
</evidence>
<keyword evidence="10 13" id="KW-1133">Transmembrane helix</keyword>
<dbReference type="InterPro" id="IPR036890">
    <property type="entry name" value="HATPase_C_sf"/>
</dbReference>
<dbReference type="CDD" id="cd06225">
    <property type="entry name" value="HAMP"/>
    <property type="match status" value="1"/>
</dbReference>
<evidence type="ECO:0000259" key="14">
    <source>
        <dbReference type="PROSITE" id="PS50109"/>
    </source>
</evidence>
<evidence type="ECO:0000256" key="3">
    <source>
        <dbReference type="ARBA" id="ARBA00012438"/>
    </source>
</evidence>
<dbReference type="PANTHER" id="PTHR42878:SF7">
    <property type="entry name" value="SENSOR HISTIDINE KINASE GLRK"/>
    <property type="match status" value="1"/>
</dbReference>
<evidence type="ECO:0000256" key="9">
    <source>
        <dbReference type="ARBA" id="ARBA00022840"/>
    </source>
</evidence>
<keyword evidence="9" id="KW-0067">ATP-binding</keyword>
<keyword evidence="8 17" id="KW-0418">Kinase</keyword>
<dbReference type="InterPro" id="IPR035965">
    <property type="entry name" value="PAS-like_dom_sf"/>
</dbReference>
<dbReference type="Pfam" id="PF00989">
    <property type="entry name" value="PAS"/>
    <property type="match status" value="1"/>
</dbReference>
<evidence type="ECO:0000259" key="15">
    <source>
        <dbReference type="PROSITE" id="PS50112"/>
    </source>
</evidence>
<evidence type="ECO:0000256" key="6">
    <source>
        <dbReference type="ARBA" id="ARBA00022692"/>
    </source>
</evidence>
<dbReference type="Gene3D" id="6.10.340.10">
    <property type="match status" value="1"/>
</dbReference>
<evidence type="ECO:0000256" key="13">
    <source>
        <dbReference type="SAM" id="Phobius"/>
    </source>
</evidence>
<dbReference type="Gene3D" id="3.30.450.20">
    <property type="entry name" value="PAS domain"/>
    <property type="match status" value="1"/>
</dbReference>
<protein>
    <recommendedName>
        <fullName evidence="3">histidine kinase</fullName>
        <ecNumber evidence="3">2.7.13.3</ecNumber>
    </recommendedName>
</protein>
<evidence type="ECO:0000256" key="11">
    <source>
        <dbReference type="ARBA" id="ARBA00023012"/>
    </source>
</evidence>
<evidence type="ECO:0000313" key="17">
    <source>
        <dbReference type="EMBL" id="MDQ1151556.1"/>
    </source>
</evidence>
<evidence type="ECO:0000256" key="1">
    <source>
        <dbReference type="ARBA" id="ARBA00000085"/>
    </source>
</evidence>
<dbReference type="PROSITE" id="PS50885">
    <property type="entry name" value="HAMP"/>
    <property type="match status" value="1"/>
</dbReference>
<dbReference type="SUPFAM" id="SSF55874">
    <property type="entry name" value="ATPase domain of HSP90 chaperone/DNA topoisomerase II/histidine kinase"/>
    <property type="match status" value="1"/>
</dbReference>
<dbReference type="Gene3D" id="1.10.287.130">
    <property type="match status" value="1"/>
</dbReference>
<dbReference type="Pfam" id="PF00672">
    <property type="entry name" value="HAMP"/>
    <property type="match status" value="1"/>
</dbReference>
<evidence type="ECO:0000256" key="4">
    <source>
        <dbReference type="ARBA" id="ARBA00022553"/>
    </source>
</evidence>